<evidence type="ECO:0000313" key="3">
    <source>
        <dbReference type="Proteomes" id="UP001153076"/>
    </source>
</evidence>
<dbReference type="EMBL" id="JAKOGI010000846">
    <property type="protein sequence ID" value="KAJ8429916.1"/>
    <property type="molecule type" value="Genomic_DNA"/>
</dbReference>
<feature type="transmembrane region" description="Helical" evidence="1">
    <location>
        <begin position="67"/>
        <end position="87"/>
    </location>
</feature>
<gene>
    <name evidence="2" type="ORF">Cgig2_025346</name>
</gene>
<keyword evidence="3" id="KW-1185">Reference proteome</keyword>
<sequence length="176" mass="19954">MKKPQLKSPVATKALTTCYDNRRTEVMAKVNEHIKLSANWEGPYAIREQVYPGAYRLLTLQGKEILWTQYITSVLRGGLLFLLFLLLKDIDLLLKGRDYLNHSHLPVEFRLDRWGEVVGGSKSFQQLGLDLRIDIKKLHGPRELPSQPCPDLLVSHLTTSLGVTQGDSPRTPLKLP</sequence>
<evidence type="ECO:0000256" key="1">
    <source>
        <dbReference type="SAM" id="Phobius"/>
    </source>
</evidence>
<dbReference type="Proteomes" id="UP001153076">
    <property type="component" value="Unassembled WGS sequence"/>
</dbReference>
<keyword evidence="1" id="KW-0812">Transmembrane</keyword>
<organism evidence="2 3">
    <name type="scientific">Carnegiea gigantea</name>
    <dbReference type="NCBI Taxonomy" id="171969"/>
    <lineage>
        <taxon>Eukaryota</taxon>
        <taxon>Viridiplantae</taxon>
        <taxon>Streptophyta</taxon>
        <taxon>Embryophyta</taxon>
        <taxon>Tracheophyta</taxon>
        <taxon>Spermatophyta</taxon>
        <taxon>Magnoliopsida</taxon>
        <taxon>eudicotyledons</taxon>
        <taxon>Gunneridae</taxon>
        <taxon>Pentapetalae</taxon>
        <taxon>Caryophyllales</taxon>
        <taxon>Cactineae</taxon>
        <taxon>Cactaceae</taxon>
        <taxon>Cactoideae</taxon>
        <taxon>Echinocereeae</taxon>
        <taxon>Carnegiea</taxon>
    </lineage>
</organism>
<accession>A0A9Q1Q6B2</accession>
<proteinExistence type="predicted"/>
<dbReference type="AlphaFoldDB" id="A0A9Q1Q6B2"/>
<dbReference type="OrthoDB" id="1301694at2759"/>
<comment type="caution">
    <text evidence="2">The sequence shown here is derived from an EMBL/GenBank/DDBJ whole genome shotgun (WGS) entry which is preliminary data.</text>
</comment>
<evidence type="ECO:0000313" key="2">
    <source>
        <dbReference type="EMBL" id="KAJ8429916.1"/>
    </source>
</evidence>
<keyword evidence="1" id="KW-1133">Transmembrane helix</keyword>
<name>A0A9Q1Q6B2_9CARY</name>
<reference evidence="2" key="1">
    <citation type="submission" date="2022-04" db="EMBL/GenBank/DDBJ databases">
        <title>Carnegiea gigantea Genome sequencing and assembly v2.</title>
        <authorList>
            <person name="Copetti D."/>
            <person name="Sanderson M.J."/>
            <person name="Burquez A."/>
            <person name="Wojciechowski M.F."/>
        </authorList>
    </citation>
    <scope>NUCLEOTIDE SEQUENCE</scope>
    <source>
        <strain evidence="2">SGP5-SGP5p</strain>
        <tissue evidence="2">Aerial part</tissue>
    </source>
</reference>
<keyword evidence="1" id="KW-0472">Membrane</keyword>
<protein>
    <submittedName>
        <fullName evidence="2">Uncharacterized protein</fullName>
    </submittedName>
</protein>